<keyword evidence="2" id="KW-1185">Reference proteome</keyword>
<reference evidence="1" key="2">
    <citation type="submission" date="2025-09" db="UniProtKB">
        <authorList>
            <consortium name="Ensembl"/>
        </authorList>
    </citation>
    <scope>IDENTIFICATION</scope>
</reference>
<reference evidence="1" key="1">
    <citation type="submission" date="2025-08" db="UniProtKB">
        <authorList>
            <consortium name="Ensembl"/>
        </authorList>
    </citation>
    <scope>IDENTIFICATION</scope>
</reference>
<proteinExistence type="predicted"/>
<sequence length="101" mass="11371">MNDCSICLAVIVFLTFFLLSVDFGRDFTRKNAKFLVNISKYVSLHKQVDVLSGDTVNVPACFSCLASWLAGELCELCVDLYDFTVHCNRILVFLLSKKINP</sequence>
<evidence type="ECO:0000313" key="2">
    <source>
        <dbReference type="Proteomes" id="UP000261380"/>
    </source>
</evidence>
<dbReference type="AlphaFoldDB" id="A0A3B5MI11"/>
<protein>
    <submittedName>
        <fullName evidence="1">Uncharacterized protein</fullName>
    </submittedName>
</protein>
<dbReference type="Ensembl" id="ENSXCOT00000024233.1">
    <property type="protein sequence ID" value="ENSXCOP00000023948.1"/>
    <property type="gene ID" value="ENSXCOG00000017884.1"/>
</dbReference>
<name>A0A3B5MI11_9TELE</name>
<accession>A0A3B5MI11</accession>
<organism evidence="1 2">
    <name type="scientific">Xiphophorus couchianus</name>
    <name type="common">Monterrey platyfish</name>
    <dbReference type="NCBI Taxonomy" id="32473"/>
    <lineage>
        <taxon>Eukaryota</taxon>
        <taxon>Metazoa</taxon>
        <taxon>Chordata</taxon>
        <taxon>Craniata</taxon>
        <taxon>Vertebrata</taxon>
        <taxon>Euteleostomi</taxon>
        <taxon>Actinopterygii</taxon>
        <taxon>Neopterygii</taxon>
        <taxon>Teleostei</taxon>
        <taxon>Neoteleostei</taxon>
        <taxon>Acanthomorphata</taxon>
        <taxon>Ovalentaria</taxon>
        <taxon>Atherinomorphae</taxon>
        <taxon>Cyprinodontiformes</taxon>
        <taxon>Poeciliidae</taxon>
        <taxon>Poeciliinae</taxon>
        <taxon>Xiphophorus</taxon>
    </lineage>
</organism>
<evidence type="ECO:0000313" key="1">
    <source>
        <dbReference type="Ensembl" id="ENSXCOP00000023948.1"/>
    </source>
</evidence>
<dbReference type="Proteomes" id="UP000261380">
    <property type="component" value="Unplaced"/>
</dbReference>